<accession>A0A4Q0T098</accession>
<gene>
    <name evidence="2" type="ORF">GRAN_3900</name>
</gene>
<name>A0A4Q0T098_9BACT</name>
<keyword evidence="1" id="KW-1133">Transmembrane helix</keyword>
<keyword evidence="1" id="KW-0472">Membrane</keyword>
<dbReference type="AlphaFoldDB" id="A0A4Q0T098"/>
<feature type="transmembrane region" description="Helical" evidence="1">
    <location>
        <begin position="12"/>
        <end position="35"/>
    </location>
</feature>
<sequence>MGESVTAVTAKSFPALLLLGVRGCAIVVFGMRILTSFLSVTQMFRLV</sequence>
<reference evidence="2 3" key="1">
    <citation type="submission" date="2018-11" db="EMBL/GenBank/DDBJ databases">
        <authorList>
            <person name="Mardanov A.V."/>
            <person name="Ravin N.V."/>
            <person name="Dedysh S.N."/>
        </authorList>
    </citation>
    <scope>NUCLEOTIDE SEQUENCE [LARGE SCALE GENOMIC DNA]</scope>
    <source>
        <strain evidence="2 3">AF10</strain>
    </source>
</reference>
<comment type="caution">
    <text evidence="2">The sequence shown here is derived from an EMBL/GenBank/DDBJ whole genome shotgun (WGS) entry which is preliminary data.</text>
</comment>
<dbReference type="Proteomes" id="UP000289437">
    <property type="component" value="Unassembled WGS sequence"/>
</dbReference>
<keyword evidence="1" id="KW-0812">Transmembrane</keyword>
<evidence type="ECO:0000313" key="3">
    <source>
        <dbReference type="Proteomes" id="UP000289437"/>
    </source>
</evidence>
<proteinExistence type="predicted"/>
<evidence type="ECO:0000256" key="1">
    <source>
        <dbReference type="SAM" id="Phobius"/>
    </source>
</evidence>
<keyword evidence="3" id="KW-1185">Reference proteome</keyword>
<organism evidence="2 3">
    <name type="scientific">Granulicella sibirica</name>
    <dbReference type="NCBI Taxonomy" id="2479048"/>
    <lineage>
        <taxon>Bacteria</taxon>
        <taxon>Pseudomonadati</taxon>
        <taxon>Acidobacteriota</taxon>
        <taxon>Terriglobia</taxon>
        <taxon>Terriglobales</taxon>
        <taxon>Acidobacteriaceae</taxon>
        <taxon>Granulicella</taxon>
    </lineage>
</organism>
<reference evidence="3" key="2">
    <citation type="submission" date="2019-02" db="EMBL/GenBank/DDBJ databases">
        <title>Granulicella sibirica sp. nov., a psychrotolerant acidobacterium isolated from an organic soil layer in forested tundra, West Siberia.</title>
        <authorList>
            <person name="Oshkin I.Y."/>
            <person name="Kulichevskaya I.S."/>
            <person name="Rijpstra W.I.C."/>
            <person name="Sinninghe Damste J.S."/>
            <person name="Rakitin A.L."/>
            <person name="Ravin N.V."/>
            <person name="Dedysh S.N."/>
        </authorList>
    </citation>
    <scope>NUCLEOTIDE SEQUENCE [LARGE SCALE GENOMIC DNA]</scope>
    <source>
        <strain evidence="3">AF10</strain>
    </source>
</reference>
<protein>
    <submittedName>
        <fullName evidence="2">Uncharacterized protein</fullName>
    </submittedName>
</protein>
<evidence type="ECO:0000313" key="2">
    <source>
        <dbReference type="EMBL" id="RXH54796.1"/>
    </source>
</evidence>
<dbReference type="EMBL" id="RDSM01000003">
    <property type="protein sequence ID" value="RXH54796.1"/>
    <property type="molecule type" value="Genomic_DNA"/>
</dbReference>